<gene>
    <name evidence="2" type="ORF">EG240_04590</name>
</gene>
<feature type="chain" id="PRO_5017926561" description="GWxTD domain-containing protein" evidence="1">
    <location>
        <begin position="21"/>
        <end position="334"/>
    </location>
</feature>
<evidence type="ECO:0000313" key="3">
    <source>
        <dbReference type="Proteomes" id="UP000275719"/>
    </source>
</evidence>
<name>A0A3P3W9L7_9FLAO</name>
<evidence type="ECO:0000313" key="2">
    <source>
        <dbReference type="EMBL" id="RRJ91841.1"/>
    </source>
</evidence>
<feature type="signal peptide" evidence="1">
    <location>
        <begin position="1"/>
        <end position="20"/>
    </location>
</feature>
<sequence length="334" mass="38636">MIMYKFLILIISVISLQSCAQNTKSMNKEVNDILGNLYKEVKHRDKAISYRAIYFIGGCNFELLINDFPIMTYYGEGDGSLSESAPINTAILKKGEQTWKIRVYPVHDKKEIDGKVVSITRPAIQDGARVELAIEGIKFKENGDIEKRFGKLFEFEAPLKKDEETGKNVFADAGKPYVEYSGTFYADVPYEVEGWQKSVDLSKEDPKLLQAELLKEYEKYKKWIQNRELDKIAESNLKSEKEFANVNFFNANLNKEYVDNFIDTWGRENSRTQPLENYSLKYYGNGKIIELINNSYKKSTLWVSFKDKQGIDKYTLYTLYFHRPKAGGPLEVIR</sequence>
<evidence type="ECO:0008006" key="4">
    <source>
        <dbReference type="Google" id="ProtNLM"/>
    </source>
</evidence>
<dbReference type="Proteomes" id="UP000275719">
    <property type="component" value="Unassembled WGS sequence"/>
</dbReference>
<keyword evidence="1" id="KW-0732">Signal</keyword>
<dbReference type="PROSITE" id="PS51257">
    <property type="entry name" value="PROKAR_LIPOPROTEIN"/>
    <property type="match status" value="1"/>
</dbReference>
<dbReference type="EMBL" id="RQVQ01000008">
    <property type="protein sequence ID" value="RRJ91841.1"/>
    <property type="molecule type" value="Genomic_DNA"/>
</dbReference>
<reference evidence="2 3" key="1">
    <citation type="submission" date="2018-11" db="EMBL/GenBank/DDBJ databases">
        <title>Flavobacterium sp. nov., YIM 102701-2 draft genome.</title>
        <authorList>
            <person name="Li G."/>
            <person name="Jiang Y."/>
        </authorList>
    </citation>
    <scope>NUCLEOTIDE SEQUENCE [LARGE SCALE GENOMIC DNA]</scope>
    <source>
        <strain evidence="2 3">YIM 102701-2</strain>
    </source>
</reference>
<comment type="caution">
    <text evidence="2">The sequence shown here is derived from an EMBL/GenBank/DDBJ whole genome shotgun (WGS) entry which is preliminary data.</text>
</comment>
<proteinExistence type="predicted"/>
<protein>
    <recommendedName>
        <fullName evidence="4">GWxTD domain-containing protein</fullName>
    </recommendedName>
</protein>
<accession>A0A3P3W9L7</accession>
<evidence type="ECO:0000256" key="1">
    <source>
        <dbReference type="SAM" id="SignalP"/>
    </source>
</evidence>
<keyword evidence="3" id="KW-1185">Reference proteome</keyword>
<dbReference type="AlphaFoldDB" id="A0A3P3W9L7"/>
<dbReference type="OrthoDB" id="1149023at2"/>
<organism evidence="2 3">
    <name type="scientific">Paenimyroides tangerinum</name>
    <dbReference type="NCBI Taxonomy" id="2488728"/>
    <lineage>
        <taxon>Bacteria</taxon>
        <taxon>Pseudomonadati</taxon>
        <taxon>Bacteroidota</taxon>
        <taxon>Flavobacteriia</taxon>
        <taxon>Flavobacteriales</taxon>
        <taxon>Flavobacteriaceae</taxon>
        <taxon>Paenimyroides</taxon>
    </lineage>
</organism>